<evidence type="ECO:0000313" key="2">
    <source>
        <dbReference type="Proteomes" id="UP001441944"/>
    </source>
</evidence>
<sequence>MTRALLTQAEEMAEKIHQQPAEARLAMRPEFSRLLSDLRIEGLSVPRYLQQLETDLSEQDAENLFDNMPV</sequence>
<gene>
    <name evidence="1" type="ORF">NBRC116598_28750</name>
</gene>
<dbReference type="Proteomes" id="UP001441944">
    <property type="component" value="Unassembled WGS sequence"/>
</dbReference>
<dbReference type="RefSeq" id="WP_353401059.1">
    <property type="nucleotide sequence ID" value="NZ_BAABWU010000012.1"/>
</dbReference>
<keyword evidence="2" id="KW-1185">Reference proteome</keyword>
<name>A0ABQ0ANG6_9RHOB</name>
<comment type="caution">
    <text evidence="1">The sequence shown here is derived from an EMBL/GenBank/DDBJ whole genome shotgun (WGS) entry which is preliminary data.</text>
</comment>
<dbReference type="EMBL" id="BAABWU010000012">
    <property type="protein sequence ID" value="GAA6197431.1"/>
    <property type="molecule type" value="Genomic_DNA"/>
</dbReference>
<evidence type="ECO:0000313" key="1">
    <source>
        <dbReference type="EMBL" id="GAA6197431.1"/>
    </source>
</evidence>
<accession>A0ABQ0ANG6</accession>
<organism evidence="1 2">
    <name type="scientific">Pseudophaeobacter arcticus</name>
    <dbReference type="NCBI Taxonomy" id="385492"/>
    <lineage>
        <taxon>Bacteria</taxon>
        <taxon>Pseudomonadati</taxon>
        <taxon>Pseudomonadota</taxon>
        <taxon>Alphaproteobacteria</taxon>
        <taxon>Rhodobacterales</taxon>
        <taxon>Paracoccaceae</taxon>
        <taxon>Pseudophaeobacter</taxon>
    </lineage>
</organism>
<proteinExistence type="predicted"/>
<reference evidence="1 2" key="1">
    <citation type="submission" date="2024-04" db="EMBL/GenBank/DDBJ databases">
        <title>Draft genome sequence of Pseudophaeobacter arcticus NBRC 116598.</title>
        <authorList>
            <person name="Miyakawa T."/>
            <person name="Kusuya Y."/>
            <person name="Miura T."/>
        </authorList>
    </citation>
    <scope>NUCLEOTIDE SEQUENCE [LARGE SCALE GENOMIC DNA]</scope>
    <source>
        <strain evidence="1 2">SU-CL00105</strain>
    </source>
</reference>
<protein>
    <submittedName>
        <fullName evidence="1">Uncharacterized protein</fullName>
    </submittedName>
</protein>